<dbReference type="EMBL" id="CM003156">
    <property type="protein sequence ID" value="KIS66663.1"/>
    <property type="molecule type" value="Genomic_DNA"/>
</dbReference>
<accession>A0A0D1CI81</accession>
<dbReference type="OMA" id="WRKGGYQ"/>
<evidence type="ECO:0000313" key="2">
    <source>
        <dbReference type="EMBL" id="KIS66663.1"/>
    </source>
</evidence>
<feature type="transmembrane region" description="Helical" evidence="1">
    <location>
        <begin position="177"/>
        <end position="201"/>
    </location>
</feature>
<keyword evidence="3" id="KW-1185">Reference proteome</keyword>
<feature type="transmembrane region" description="Helical" evidence="1">
    <location>
        <begin position="221"/>
        <end position="242"/>
    </location>
</feature>
<dbReference type="AlphaFoldDB" id="A0A0D1CI81"/>
<evidence type="ECO:0008006" key="4">
    <source>
        <dbReference type="Google" id="ProtNLM"/>
    </source>
</evidence>
<dbReference type="PANTHER" id="PTHR32251">
    <property type="entry name" value="3-OXO-5-ALPHA-STEROID 4-DEHYDROGENASE"/>
    <property type="match status" value="1"/>
</dbReference>
<dbReference type="FunCoup" id="A0A0D1CI81">
    <property type="interactions" value="124"/>
</dbReference>
<dbReference type="InterPro" id="IPR010721">
    <property type="entry name" value="UstE-like"/>
</dbReference>
<dbReference type="GO" id="GO:0016020">
    <property type="term" value="C:membrane"/>
    <property type="evidence" value="ECO:0000318"/>
    <property type="project" value="GO_Central"/>
</dbReference>
<name>A0A0D1CI81_MYCMD</name>
<dbReference type="GeneID" id="23564813"/>
<reference evidence="2 3" key="1">
    <citation type="journal article" date="2006" name="Nature">
        <title>Insights from the genome of the biotrophic fungal plant pathogen Ustilago maydis.</title>
        <authorList>
            <person name="Kamper J."/>
            <person name="Kahmann R."/>
            <person name="Bolker M."/>
            <person name="Ma L.J."/>
            <person name="Brefort T."/>
            <person name="Saville B.J."/>
            <person name="Banuett F."/>
            <person name="Kronstad J.W."/>
            <person name="Gold S.E."/>
            <person name="Muller O."/>
            <person name="Perlin M.H."/>
            <person name="Wosten H.A."/>
            <person name="de Vries R."/>
            <person name="Ruiz-Herrera J."/>
            <person name="Reynaga-Pena C.G."/>
            <person name="Snetselaar K."/>
            <person name="McCann M."/>
            <person name="Perez-Martin J."/>
            <person name="Feldbrugge M."/>
            <person name="Basse C.W."/>
            <person name="Steinberg G."/>
            <person name="Ibeas J.I."/>
            <person name="Holloman W."/>
            <person name="Guzman P."/>
            <person name="Farman M."/>
            <person name="Stajich J.E."/>
            <person name="Sentandreu R."/>
            <person name="Gonzalez-Prieto J.M."/>
            <person name="Kennell J.C."/>
            <person name="Molina L."/>
            <person name="Schirawski J."/>
            <person name="Mendoza-Mendoza A."/>
            <person name="Greilinger D."/>
            <person name="Munch K."/>
            <person name="Rossel N."/>
            <person name="Scherer M."/>
            <person name="Vranes M."/>
            <person name="Ladendorf O."/>
            <person name="Vincon V."/>
            <person name="Fuchs U."/>
            <person name="Sandrock B."/>
            <person name="Meng S."/>
            <person name="Ho E.C."/>
            <person name="Cahill M.J."/>
            <person name="Boyce K.J."/>
            <person name="Klose J."/>
            <person name="Klosterman S.J."/>
            <person name="Deelstra H.J."/>
            <person name="Ortiz-Castellanos L."/>
            <person name="Li W."/>
            <person name="Sanchez-Alonso P."/>
            <person name="Schreier P.H."/>
            <person name="Hauser-Hahn I."/>
            <person name="Vaupel M."/>
            <person name="Koopmann E."/>
            <person name="Friedrich G."/>
            <person name="Voss H."/>
            <person name="Schluter T."/>
            <person name="Margolis J."/>
            <person name="Platt D."/>
            <person name="Swimmer C."/>
            <person name="Gnirke A."/>
            <person name="Chen F."/>
            <person name="Vysotskaia V."/>
            <person name="Mannhaupt G."/>
            <person name="Guldener U."/>
            <person name="Munsterkotter M."/>
            <person name="Haase D."/>
            <person name="Oesterheld M."/>
            <person name="Mewes H.W."/>
            <person name="Mauceli E.W."/>
            <person name="DeCaprio D."/>
            <person name="Wade C.M."/>
            <person name="Butler J."/>
            <person name="Young S."/>
            <person name="Jaffe D.B."/>
            <person name="Calvo S."/>
            <person name="Nusbaum C."/>
            <person name="Galagan J."/>
            <person name="Birren B.W."/>
        </authorList>
    </citation>
    <scope>NUCLEOTIDE SEQUENCE [LARGE SCALE GENOMIC DNA]</scope>
    <source>
        <strain evidence="3">DSM 14603 / FGSC 9021 / UM521</strain>
    </source>
</reference>
<dbReference type="Pfam" id="PF06966">
    <property type="entry name" value="DUF1295"/>
    <property type="match status" value="1"/>
</dbReference>
<dbReference type="RefSeq" id="XP_011391609.1">
    <property type="nucleotide sequence ID" value="XM_011393307.1"/>
</dbReference>
<dbReference type="OrthoDB" id="201504at2759"/>
<protein>
    <recommendedName>
        <fullName evidence="4">DUF1295-domain-containing protein</fullName>
    </recommendedName>
</protein>
<organism evidence="2 3">
    <name type="scientific">Mycosarcoma maydis</name>
    <name type="common">Corn smut fungus</name>
    <name type="synonym">Ustilago maydis</name>
    <dbReference type="NCBI Taxonomy" id="5270"/>
    <lineage>
        <taxon>Eukaryota</taxon>
        <taxon>Fungi</taxon>
        <taxon>Dikarya</taxon>
        <taxon>Basidiomycota</taxon>
        <taxon>Ustilaginomycotina</taxon>
        <taxon>Ustilaginomycetes</taxon>
        <taxon>Ustilaginales</taxon>
        <taxon>Ustilaginaceae</taxon>
        <taxon>Mycosarcoma</taxon>
    </lineage>
</organism>
<dbReference type="eggNOG" id="KOG4650">
    <property type="taxonomic scope" value="Eukaryota"/>
</dbReference>
<keyword evidence="1" id="KW-0472">Membrane</keyword>
<dbReference type="PANTHER" id="PTHR32251:SF23">
    <property type="entry name" value="3-OXO-5-ALPHA-STEROID 4-DEHYDROGENASE (DUF1295)"/>
    <property type="match status" value="1"/>
</dbReference>
<keyword evidence="1" id="KW-1133">Transmembrane helix</keyword>
<keyword evidence="1" id="KW-0812">Transmembrane</keyword>
<feature type="transmembrane region" description="Helical" evidence="1">
    <location>
        <begin position="56"/>
        <end position="73"/>
    </location>
</feature>
<dbReference type="Gene3D" id="1.20.120.1630">
    <property type="match status" value="1"/>
</dbReference>
<evidence type="ECO:0000313" key="3">
    <source>
        <dbReference type="Proteomes" id="UP000000561"/>
    </source>
</evidence>
<sequence>MVGTASHWAHAALDPATHLLPAVRSFYPAFSAYFRNTKTLTNVGTYKAFYADADPFHSAMAFCALVSFYVWIMERITGNASQVDGLWTFLPLIYSVHFTVHKHFTYQPAKLSLLQGIEHATVWDKIEPRLALMTALSVLWSARLTYNAYRRGMFKPGEEDYRWPLLRKSMSRPVWQVFSILFIAIAQNILLAITALPNYLLLTTTSVKHVTQPVPRPVNKLILGDYILAALFVLNLTVQFYADQQQWNYQNYKRGKNPHEKPLPNAMLDPVTKLPLHNQNVMPFSTPEDAQRGFVTKGLWAWSRHPNFACEQTTWWILYAFVPLTLLPADLDLTKSHWSHFINYAILAPLAMNALFLPSTRYSEQVSAEKYPEYKDYQKRVGMFLPIDTLLRSVYYNVVAKKEDKLRVEANVWGKSQLNKKKRQ</sequence>
<gene>
    <name evidence="2" type="ORF">UMAG_04724</name>
</gene>
<dbReference type="InParanoid" id="A0A0D1CI81"/>
<dbReference type="KEGG" id="uma:UMAG_04724"/>
<dbReference type="Proteomes" id="UP000000561">
    <property type="component" value="Chromosome 17"/>
</dbReference>
<dbReference type="VEuPathDB" id="FungiDB:UMAG_04724"/>
<proteinExistence type="predicted"/>
<evidence type="ECO:0000256" key="1">
    <source>
        <dbReference type="SAM" id="Phobius"/>
    </source>
</evidence>